<dbReference type="Gene3D" id="3.30.420.10">
    <property type="entry name" value="Ribonuclease H-like superfamily/Ribonuclease H"/>
    <property type="match status" value="1"/>
</dbReference>
<accession>A0A6L2M7K1</accession>
<dbReference type="SUPFAM" id="SSF53098">
    <property type="entry name" value="Ribonuclease H-like"/>
    <property type="match status" value="1"/>
</dbReference>
<name>A0A6L2M7K1_TANCI</name>
<reference evidence="3" key="1">
    <citation type="journal article" date="2019" name="Sci. Rep.">
        <title>Draft genome of Tanacetum cinerariifolium, the natural source of mosquito coil.</title>
        <authorList>
            <person name="Yamashiro T."/>
            <person name="Shiraishi A."/>
            <person name="Satake H."/>
            <person name="Nakayama K."/>
        </authorList>
    </citation>
    <scope>NUCLEOTIDE SEQUENCE</scope>
</reference>
<dbReference type="Gene3D" id="1.10.340.70">
    <property type="match status" value="1"/>
</dbReference>
<dbReference type="SUPFAM" id="SSF56672">
    <property type="entry name" value="DNA/RNA polymerases"/>
    <property type="match status" value="1"/>
</dbReference>
<gene>
    <name evidence="3" type="ORF">Tci_042001</name>
</gene>
<dbReference type="AlphaFoldDB" id="A0A6L2M7K1"/>
<feature type="compositionally biased region" description="Basic and acidic residues" evidence="1">
    <location>
        <begin position="46"/>
        <end position="70"/>
    </location>
</feature>
<feature type="domain" description="Integrase zinc-binding" evidence="2">
    <location>
        <begin position="682"/>
        <end position="734"/>
    </location>
</feature>
<organism evidence="3">
    <name type="scientific">Tanacetum cinerariifolium</name>
    <name type="common">Dalmatian daisy</name>
    <name type="synonym">Chrysanthemum cinerariifolium</name>
    <dbReference type="NCBI Taxonomy" id="118510"/>
    <lineage>
        <taxon>Eukaryota</taxon>
        <taxon>Viridiplantae</taxon>
        <taxon>Streptophyta</taxon>
        <taxon>Embryophyta</taxon>
        <taxon>Tracheophyta</taxon>
        <taxon>Spermatophyta</taxon>
        <taxon>Magnoliopsida</taxon>
        <taxon>eudicotyledons</taxon>
        <taxon>Gunneridae</taxon>
        <taxon>Pentapetalae</taxon>
        <taxon>asterids</taxon>
        <taxon>campanulids</taxon>
        <taxon>Asterales</taxon>
        <taxon>Asteraceae</taxon>
        <taxon>Asteroideae</taxon>
        <taxon>Anthemideae</taxon>
        <taxon>Anthemidinae</taxon>
        <taxon>Tanacetum</taxon>
    </lineage>
</organism>
<dbReference type="InterPro" id="IPR041588">
    <property type="entry name" value="Integrase_H2C2"/>
</dbReference>
<dbReference type="InterPro" id="IPR036397">
    <property type="entry name" value="RNaseH_sf"/>
</dbReference>
<keyword evidence="3" id="KW-0548">Nucleotidyltransferase</keyword>
<dbReference type="GO" id="GO:0003964">
    <property type="term" value="F:RNA-directed DNA polymerase activity"/>
    <property type="evidence" value="ECO:0007669"/>
    <property type="project" value="UniProtKB-KW"/>
</dbReference>
<dbReference type="EMBL" id="BKCJ010006042">
    <property type="protein sequence ID" value="GEU70023.1"/>
    <property type="molecule type" value="Genomic_DNA"/>
</dbReference>
<dbReference type="PANTHER" id="PTHR48475:SF2">
    <property type="entry name" value="RIBONUCLEASE H"/>
    <property type="match status" value="1"/>
</dbReference>
<proteinExistence type="predicted"/>
<evidence type="ECO:0000256" key="1">
    <source>
        <dbReference type="SAM" id="MobiDB-lite"/>
    </source>
</evidence>
<dbReference type="GO" id="GO:0003676">
    <property type="term" value="F:nucleic acid binding"/>
    <property type="evidence" value="ECO:0007669"/>
    <property type="project" value="InterPro"/>
</dbReference>
<sequence length="988" mass="113560">MSTHSGPSPIAPTSVVRNTQEKLKAVKARLNFEEVSQHSESGTPSKSRDIRKRLGSERIRIVSESPETRHGRSVSPRKRDPERKTMFKRLEKGVFHMLRRQGKEKRKQCRRTLKVKVKKAEIDIEDDDLSQPWGCKGSTESHENLKFMHGITNSELIKCLHYKISRSVDEMMRVTTSFFRGEVVAGNQERKSYFRHGNSRRLDIRKFSRKEILKSAKLTHVIKEIKKNSGKDQPKTNKKEETSNKDKALEILMVQPWQRVARQRITQSFSPNPEISFPPLEKEEGTEGTMIIEAEIRGHFIHCMYMDGGSASKILYEHCFNRLRPEINIKWFWPPLSNRVQWRNHMTVGTNITAGEDWRRGTFNLDMDDFYDRGILTLKRTKIIPIECAVVLGPEGQPLAINQAIEERIKLAINPEYPEQTIMIGSTLTEEDLNKISDLLQRNLDVFAWKSADMTGVPRHIAEHRLNVQKGCPPVRQKKRGQAGDRNHAIQKEVKNLLMPFTKKSDFYWSEEAESAFKQIRKLIAKFPMLTAPEKKSSFSTWQQQKKPSSCANGSGAGLILTNPDGKEFTYALRFRFEATNNEAKYKFLIAGLRMAKQIGVKKPPGKCGFLISGQPVVKEEMDMWMTPIYEYLTEKTLPTEVNKTRVVRRKSQRFVMINGVPYMNSFLGLWLQCIGSLQANYVLRDIHGGSCSMHASTRSVVAKALLTKYYWPTMHKDARTLIKACQDCQVHRPVQRNPQQKLTLITSLWSFYKWEIDIYGPFSEGPGKVKFLIVAIDYFTKWIKAKPVVTITGNQCKKLCIRQRFASVKHPQANGLVERENQSLGEGIKARLDARSKNWMEEISHALWAHRTMIKSSNGHTPFSLTYGTRAVILAEIDMPTLRTSAVDMVQNDEALEINLDLLEERREHPAIREAKSKAKMEKYYNSKVRSTSFKPGDLVYHSNDASRVEERGKLGLKWEGPYKVTEALGKGAYKLRDRDEQQLSRT</sequence>
<keyword evidence="3" id="KW-0695">RNA-directed DNA polymerase</keyword>
<feature type="region of interest" description="Disordered" evidence="1">
    <location>
        <begin position="34"/>
        <end position="84"/>
    </location>
</feature>
<evidence type="ECO:0000259" key="2">
    <source>
        <dbReference type="Pfam" id="PF17921"/>
    </source>
</evidence>
<dbReference type="Pfam" id="PF17921">
    <property type="entry name" value="Integrase_H2C2"/>
    <property type="match status" value="1"/>
</dbReference>
<protein>
    <submittedName>
        <fullName evidence="3">Reverse transcriptase domain-containing protein</fullName>
    </submittedName>
</protein>
<dbReference type="PANTHER" id="PTHR48475">
    <property type="entry name" value="RIBONUCLEASE H"/>
    <property type="match status" value="1"/>
</dbReference>
<keyword evidence="3" id="KW-0808">Transferase</keyword>
<dbReference type="InterPro" id="IPR012337">
    <property type="entry name" value="RNaseH-like_sf"/>
</dbReference>
<dbReference type="InterPro" id="IPR043502">
    <property type="entry name" value="DNA/RNA_pol_sf"/>
</dbReference>
<evidence type="ECO:0000313" key="3">
    <source>
        <dbReference type="EMBL" id="GEU70023.1"/>
    </source>
</evidence>
<feature type="region of interest" description="Disordered" evidence="1">
    <location>
        <begin position="226"/>
        <end position="245"/>
    </location>
</feature>
<comment type="caution">
    <text evidence="3">The sequence shown here is derived from an EMBL/GenBank/DDBJ whole genome shotgun (WGS) entry which is preliminary data.</text>
</comment>